<evidence type="ECO:0000256" key="4">
    <source>
        <dbReference type="SAM" id="Coils"/>
    </source>
</evidence>
<keyword evidence="3 7" id="KW-0067">ATP-binding</keyword>
<organism evidence="7 8">
    <name type="scientific">Roseibium denhamense</name>
    <dbReference type="NCBI Taxonomy" id="76305"/>
    <lineage>
        <taxon>Bacteria</taxon>
        <taxon>Pseudomonadati</taxon>
        <taxon>Pseudomonadota</taxon>
        <taxon>Alphaproteobacteria</taxon>
        <taxon>Hyphomicrobiales</taxon>
        <taxon>Stappiaceae</taxon>
        <taxon>Roseibium</taxon>
    </lineage>
</organism>
<evidence type="ECO:0000313" key="8">
    <source>
        <dbReference type="Proteomes" id="UP001157914"/>
    </source>
</evidence>
<feature type="compositionally biased region" description="Basic and acidic residues" evidence="5">
    <location>
        <begin position="500"/>
        <end position="524"/>
    </location>
</feature>
<reference evidence="7 8" key="1">
    <citation type="submission" date="2017-05" db="EMBL/GenBank/DDBJ databases">
        <authorList>
            <person name="Varghese N."/>
            <person name="Submissions S."/>
        </authorList>
    </citation>
    <scope>NUCLEOTIDE SEQUENCE [LARGE SCALE GENOMIC DNA]</scope>
    <source>
        <strain evidence="7 8">DSM 15949</strain>
    </source>
</reference>
<dbReference type="PROSITE" id="PS50893">
    <property type="entry name" value="ABC_TRANSPORTER_2"/>
    <property type="match status" value="2"/>
</dbReference>
<dbReference type="RefSeq" id="WP_155192693.1">
    <property type="nucleotide sequence ID" value="NZ_BAAAEA010000002.1"/>
</dbReference>
<keyword evidence="4" id="KW-0175">Coiled coil</keyword>
<feature type="coiled-coil region" evidence="4">
    <location>
        <begin position="538"/>
        <end position="592"/>
    </location>
</feature>
<comment type="similarity">
    <text evidence="1">Belongs to the ABC transporter superfamily.</text>
</comment>
<dbReference type="InterPro" id="IPR032524">
    <property type="entry name" value="ABC_tran_C"/>
</dbReference>
<dbReference type="Gene3D" id="1.10.287.380">
    <property type="entry name" value="Valyl-tRNA synthetase, C-terminal domain"/>
    <property type="match status" value="1"/>
</dbReference>
<evidence type="ECO:0000259" key="6">
    <source>
        <dbReference type="PROSITE" id="PS50893"/>
    </source>
</evidence>
<gene>
    <name evidence="7" type="ORF">SAMN06265374_2843</name>
</gene>
<name>A0ABY1P6E8_9HYPH</name>
<dbReference type="Proteomes" id="UP001157914">
    <property type="component" value="Unassembled WGS sequence"/>
</dbReference>
<dbReference type="PANTHER" id="PTHR42855">
    <property type="entry name" value="ABC TRANSPORTER ATP-BINDING SUBUNIT"/>
    <property type="match status" value="1"/>
</dbReference>
<dbReference type="InterPro" id="IPR003439">
    <property type="entry name" value="ABC_transporter-like_ATP-bd"/>
</dbReference>
<proteinExistence type="inferred from homology"/>
<dbReference type="Pfam" id="PF16326">
    <property type="entry name" value="ABC_tran_CTD"/>
    <property type="match status" value="1"/>
</dbReference>
<dbReference type="SUPFAM" id="SSF52540">
    <property type="entry name" value="P-loop containing nucleoside triphosphate hydrolases"/>
    <property type="match status" value="2"/>
</dbReference>
<evidence type="ECO:0000313" key="7">
    <source>
        <dbReference type="EMBL" id="SMP26985.1"/>
    </source>
</evidence>
<dbReference type="Gene3D" id="3.40.50.300">
    <property type="entry name" value="P-loop containing nucleotide triphosphate hydrolases"/>
    <property type="match status" value="2"/>
</dbReference>
<dbReference type="GO" id="GO:0005524">
    <property type="term" value="F:ATP binding"/>
    <property type="evidence" value="ECO:0007669"/>
    <property type="project" value="UniProtKB-KW"/>
</dbReference>
<accession>A0ABY1P6E8</accession>
<dbReference type="SMART" id="SM00382">
    <property type="entry name" value="AAA"/>
    <property type="match status" value="2"/>
</dbReference>
<keyword evidence="8" id="KW-1185">Reference proteome</keyword>
<feature type="domain" description="ABC transporter" evidence="6">
    <location>
        <begin position="284"/>
        <end position="501"/>
    </location>
</feature>
<dbReference type="InterPro" id="IPR017871">
    <property type="entry name" value="ABC_transporter-like_CS"/>
</dbReference>
<dbReference type="PANTHER" id="PTHR42855:SF1">
    <property type="entry name" value="ABC TRANSPORTER DOMAIN-CONTAINING PROTEIN"/>
    <property type="match status" value="1"/>
</dbReference>
<sequence length="602" mass="66918">MAPPPLLTLRDVHLTFGGTPLLTGAELSVSEGERICLVGRNGSGKSTLLKIAAGMIEMDTGERFFQPGRTIRYLPQDPDLSPYASVLDYVNEGLTEGDDPYRGAYLLEVLGLTGKEDPKALSGGEARRAALARTLAPEPDILLLDEPTNHLDLPAIEWLEDELKSLKSAIVLISHDRRFLENLSRATVWIDRGKARRMERGFGHFESWRDEIFEQEEADQHKLAQKIKREEHWMTYGVTARRKRNMRRVRELADLRKQKREHRGPQGTAKLAATETDASGKLVIEAKDISKTYGGRDIVKGFSSRIQRGDRIGLVGPNGAGKTTLLKMLTGELVPDTGSTRLGTNLEMVTLDQKRENLDLNDTLSSVLTGGSGDLVHIGDESKHVMSYMKDFLFAPEQARTPVGVLSGGERARAMLARALANRSNLMVLDEPTNDLDLETLDLLQELLADYQGTALIVSHDRDFLDRVATSVIVSEGKGFWREYAGGYTDMLAQRGEGVTARKVEKSAPKKEKASASTLSDDKPKKKSKLSFTQQHLLKTLPEDIEKLEAKLEALQAEMNDPQLYAKNPDKFAKLSAQITDLTTQKDAMEEQWLELEMLNEG</sequence>
<dbReference type="EMBL" id="FXTT01000003">
    <property type="protein sequence ID" value="SMP26985.1"/>
    <property type="molecule type" value="Genomic_DNA"/>
</dbReference>
<dbReference type="PROSITE" id="PS00211">
    <property type="entry name" value="ABC_TRANSPORTER_1"/>
    <property type="match status" value="2"/>
</dbReference>
<feature type="region of interest" description="Disordered" evidence="5">
    <location>
        <begin position="500"/>
        <end position="530"/>
    </location>
</feature>
<dbReference type="InterPro" id="IPR051309">
    <property type="entry name" value="ABCF_ATPase"/>
</dbReference>
<dbReference type="Pfam" id="PF00005">
    <property type="entry name" value="ABC_tran"/>
    <property type="match status" value="2"/>
</dbReference>
<evidence type="ECO:0000256" key="2">
    <source>
        <dbReference type="ARBA" id="ARBA00022741"/>
    </source>
</evidence>
<dbReference type="InterPro" id="IPR027417">
    <property type="entry name" value="P-loop_NTPase"/>
</dbReference>
<dbReference type="InterPro" id="IPR037118">
    <property type="entry name" value="Val-tRNA_synth_C_sf"/>
</dbReference>
<evidence type="ECO:0000256" key="1">
    <source>
        <dbReference type="ARBA" id="ARBA00005417"/>
    </source>
</evidence>
<evidence type="ECO:0000256" key="5">
    <source>
        <dbReference type="SAM" id="MobiDB-lite"/>
    </source>
</evidence>
<feature type="domain" description="ABC transporter" evidence="6">
    <location>
        <begin position="7"/>
        <end position="217"/>
    </location>
</feature>
<protein>
    <submittedName>
        <fullName evidence="7">ATP-binding cassette, subfamily F, uup</fullName>
    </submittedName>
</protein>
<comment type="caution">
    <text evidence="7">The sequence shown here is derived from an EMBL/GenBank/DDBJ whole genome shotgun (WGS) entry which is preliminary data.</text>
</comment>
<dbReference type="CDD" id="cd03221">
    <property type="entry name" value="ABCF_EF-3"/>
    <property type="match status" value="2"/>
</dbReference>
<dbReference type="InterPro" id="IPR003593">
    <property type="entry name" value="AAA+_ATPase"/>
</dbReference>
<evidence type="ECO:0000256" key="3">
    <source>
        <dbReference type="ARBA" id="ARBA00022840"/>
    </source>
</evidence>
<keyword evidence="2" id="KW-0547">Nucleotide-binding</keyword>